<evidence type="ECO:0000256" key="1">
    <source>
        <dbReference type="SAM" id="MobiDB-lite"/>
    </source>
</evidence>
<keyword evidence="3" id="KW-1185">Reference proteome</keyword>
<feature type="region of interest" description="Disordered" evidence="1">
    <location>
        <begin position="1"/>
        <end position="34"/>
    </location>
</feature>
<organism evidence="2 3">
    <name type="scientific">Dentiscutata erythropus</name>
    <dbReference type="NCBI Taxonomy" id="1348616"/>
    <lineage>
        <taxon>Eukaryota</taxon>
        <taxon>Fungi</taxon>
        <taxon>Fungi incertae sedis</taxon>
        <taxon>Mucoromycota</taxon>
        <taxon>Glomeromycotina</taxon>
        <taxon>Glomeromycetes</taxon>
        <taxon>Diversisporales</taxon>
        <taxon>Gigasporaceae</taxon>
        <taxon>Dentiscutata</taxon>
    </lineage>
</organism>
<dbReference type="Proteomes" id="UP000789405">
    <property type="component" value="Unassembled WGS sequence"/>
</dbReference>
<dbReference type="AlphaFoldDB" id="A0A9N9EDN4"/>
<sequence length="68" mass="7990">MPGPIRSSRSSIRSSSRFSSSLRSSFLRPFPRSPYEQNNEIFQEAYRQDTLILYQQIRVLEDHIQALT</sequence>
<protein>
    <submittedName>
        <fullName evidence="2">21077_t:CDS:1</fullName>
    </submittedName>
</protein>
<proteinExistence type="predicted"/>
<gene>
    <name evidence="2" type="ORF">DERYTH_LOCUS11178</name>
</gene>
<comment type="caution">
    <text evidence="2">The sequence shown here is derived from an EMBL/GenBank/DDBJ whole genome shotgun (WGS) entry which is preliminary data.</text>
</comment>
<dbReference type="EMBL" id="CAJVPY010006813">
    <property type="protein sequence ID" value="CAG8669837.1"/>
    <property type="molecule type" value="Genomic_DNA"/>
</dbReference>
<evidence type="ECO:0000313" key="3">
    <source>
        <dbReference type="Proteomes" id="UP000789405"/>
    </source>
</evidence>
<name>A0A9N9EDN4_9GLOM</name>
<accession>A0A9N9EDN4</accession>
<reference evidence="2" key="1">
    <citation type="submission" date="2021-06" db="EMBL/GenBank/DDBJ databases">
        <authorList>
            <person name="Kallberg Y."/>
            <person name="Tangrot J."/>
            <person name="Rosling A."/>
        </authorList>
    </citation>
    <scope>NUCLEOTIDE SEQUENCE</scope>
    <source>
        <strain evidence="2">MA453B</strain>
    </source>
</reference>
<evidence type="ECO:0000313" key="2">
    <source>
        <dbReference type="EMBL" id="CAG8669837.1"/>
    </source>
</evidence>